<sequence>MRRHDGQSVERAGWRSQMTEGVGKAPKSSSSFSAGIALLDVQNQSKRKRQGPKVEKFVAENPMGHSYKEDS</sequence>
<accession>A0ABQ9ZJC7</accession>
<proteinExistence type="predicted"/>
<dbReference type="EMBL" id="JAOYFB010000004">
    <property type="protein sequence ID" value="KAK4013033.1"/>
    <property type="molecule type" value="Genomic_DNA"/>
</dbReference>
<feature type="region of interest" description="Disordered" evidence="1">
    <location>
        <begin position="1"/>
        <end position="71"/>
    </location>
</feature>
<protein>
    <submittedName>
        <fullName evidence="2">Uncharacterized protein</fullName>
    </submittedName>
</protein>
<dbReference type="Proteomes" id="UP001234178">
    <property type="component" value="Unassembled WGS sequence"/>
</dbReference>
<keyword evidence="3" id="KW-1185">Reference proteome</keyword>
<organism evidence="2 3">
    <name type="scientific">Daphnia magna</name>
    <dbReference type="NCBI Taxonomy" id="35525"/>
    <lineage>
        <taxon>Eukaryota</taxon>
        <taxon>Metazoa</taxon>
        <taxon>Ecdysozoa</taxon>
        <taxon>Arthropoda</taxon>
        <taxon>Crustacea</taxon>
        <taxon>Branchiopoda</taxon>
        <taxon>Diplostraca</taxon>
        <taxon>Cladocera</taxon>
        <taxon>Anomopoda</taxon>
        <taxon>Daphniidae</taxon>
        <taxon>Daphnia</taxon>
    </lineage>
</organism>
<evidence type="ECO:0000313" key="2">
    <source>
        <dbReference type="EMBL" id="KAK4013033.1"/>
    </source>
</evidence>
<name>A0ABQ9ZJC7_9CRUS</name>
<reference evidence="2 3" key="1">
    <citation type="journal article" date="2023" name="Nucleic Acids Res.">
        <title>The hologenome of Daphnia magna reveals possible DNA methylation and microbiome-mediated evolution of the host genome.</title>
        <authorList>
            <person name="Chaturvedi A."/>
            <person name="Li X."/>
            <person name="Dhandapani V."/>
            <person name="Marshall H."/>
            <person name="Kissane S."/>
            <person name="Cuenca-Cambronero M."/>
            <person name="Asole G."/>
            <person name="Calvet F."/>
            <person name="Ruiz-Romero M."/>
            <person name="Marangio P."/>
            <person name="Guigo R."/>
            <person name="Rago D."/>
            <person name="Mirbahai L."/>
            <person name="Eastwood N."/>
            <person name="Colbourne J.K."/>
            <person name="Zhou J."/>
            <person name="Mallon E."/>
            <person name="Orsini L."/>
        </authorList>
    </citation>
    <scope>NUCLEOTIDE SEQUENCE [LARGE SCALE GENOMIC DNA]</scope>
    <source>
        <strain evidence="2">LRV0_1</strain>
    </source>
</reference>
<comment type="caution">
    <text evidence="2">The sequence shown here is derived from an EMBL/GenBank/DDBJ whole genome shotgun (WGS) entry which is preliminary data.</text>
</comment>
<evidence type="ECO:0000313" key="3">
    <source>
        <dbReference type="Proteomes" id="UP001234178"/>
    </source>
</evidence>
<evidence type="ECO:0000256" key="1">
    <source>
        <dbReference type="SAM" id="MobiDB-lite"/>
    </source>
</evidence>
<gene>
    <name evidence="2" type="ORF">OUZ56_025277</name>
</gene>